<reference evidence="2" key="1">
    <citation type="submission" date="2021-01" db="EMBL/GenBank/DDBJ databases">
        <title>Novel species in genus Nocardioides.</title>
        <authorList>
            <person name="Zhang G."/>
        </authorList>
    </citation>
    <scope>NUCLEOTIDE SEQUENCE</scope>
    <source>
        <strain evidence="2">Zg-536</strain>
    </source>
</reference>
<sequence>MARSRGRVLAPALLVLALLAPLPAPAHAVPPTVPVVPSALPVGAAVKPPARLVDRDLVRAGKKAVRVGTATYYPQSLHRARGGYLVGSARWGRGGRLVGHRVEIVSLAGNKRTVVAKSKYEPLQVASDGRTYIGAAERRDSKGRFTQGLVLRRHRVSDGQPVGRSLTIAGYPATITVTKSRVLMGYHPLNGKHNGKPRTVWWHTGTGRVRVVATAPRHPRGMAYGIQASSLDARAFSVIKRNRQVVRDIRTGKRLWATSAAEVVVTFSGDGKKALTFADTLPVDPESESDEFVARRLLVRNARTGRLLATFTGIFDTLEYGSGTRWESNDTFLVHAYERVNDPDVYPTPGGPATVRCRVSTATCQRVPETSGLYGLWVRPHS</sequence>
<evidence type="ECO:0000313" key="3">
    <source>
        <dbReference type="Proteomes" id="UP000663791"/>
    </source>
</evidence>
<feature type="signal peptide" evidence="1">
    <location>
        <begin position="1"/>
        <end position="28"/>
    </location>
</feature>
<keyword evidence="1" id="KW-0732">Signal</keyword>
<dbReference type="AlphaFoldDB" id="A0A938YBV4"/>
<evidence type="ECO:0008006" key="4">
    <source>
        <dbReference type="Google" id="ProtNLM"/>
    </source>
</evidence>
<organism evidence="2 3">
    <name type="scientific">Nocardioides faecalis</name>
    <dbReference type="NCBI Taxonomy" id="2803858"/>
    <lineage>
        <taxon>Bacteria</taxon>
        <taxon>Bacillati</taxon>
        <taxon>Actinomycetota</taxon>
        <taxon>Actinomycetes</taxon>
        <taxon>Propionibacteriales</taxon>
        <taxon>Nocardioidaceae</taxon>
        <taxon>Nocardioides</taxon>
    </lineage>
</organism>
<accession>A0A938YBV4</accession>
<keyword evidence="3" id="KW-1185">Reference proteome</keyword>
<dbReference type="InterPro" id="IPR011047">
    <property type="entry name" value="Quinoprotein_ADH-like_sf"/>
</dbReference>
<dbReference type="SUPFAM" id="SSF50998">
    <property type="entry name" value="Quinoprotein alcohol dehydrogenase-like"/>
    <property type="match status" value="1"/>
</dbReference>
<name>A0A938YBV4_9ACTN</name>
<dbReference type="RefSeq" id="WP_205292807.1">
    <property type="nucleotide sequence ID" value="NZ_CP074406.1"/>
</dbReference>
<evidence type="ECO:0000313" key="2">
    <source>
        <dbReference type="EMBL" id="MBM9461490.1"/>
    </source>
</evidence>
<comment type="caution">
    <text evidence="2">The sequence shown here is derived from an EMBL/GenBank/DDBJ whole genome shotgun (WGS) entry which is preliminary data.</text>
</comment>
<dbReference type="EMBL" id="JAERTX010000017">
    <property type="protein sequence ID" value="MBM9461490.1"/>
    <property type="molecule type" value="Genomic_DNA"/>
</dbReference>
<dbReference type="Proteomes" id="UP000663791">
    <property type="component" value="Unassembled WGS sequence"/>
</dbReference>
<protein>
    <recommendedName>
        <fullName evidence="4">PQQ-binding-like beta-propeller repeat protein</fullName>
    </recommendedName>
</protein>
<feature type="chain" id="PRO_5036929684" description="PQQ-binding-like beta-propeller repeat protein" evidence="1">
    <location>
        <begin position="29"/>
        <end position="382"/>
    </location>
</feature>
<proteinExistence type="predicted"/>
<gene>
    <name evidence="2" type="ORF">JK386_16420</name>
</gene>
<evidence type="ECO:0000256" key="1">
    <source>
        <dbReference type="SAM" id="SignalP"/>
    </source>
</evidence>